<evidence type="ECO:0008006" key="4">
    <source>
        <dbReference type="Google" id="ProtNLM"/>
    </source>
</evidence>
<dbReference type="OrthoDB" id="190375at2759"/>
<dbReference type="Gene3D" id="1.20.5.190">
    <property type="match status" value="1"/>
</dbReference>
<dbReference type="AlphaFoldDB" id="A0A8J5XRG7"/>
<evidence type="ECO:0000256" key="1">
    <source>
        <dbReference type="SAM" id="MobiDB-lite"/>
    </source>
</evidence>
<accession>A0A8J5XRG7</accession>
<evidence type="ECO:0000313" key="2">
    <source>
        <dbReference type="EMBL" id="KAG8470353.1"/>
    </source>
</evidence>
<dbReference type="Pfam" id="PF00612">
    <property type="entry name" value="IQ"/>
    <property type="match status" value="2"/>
</dbReference>
<dbReference type="SMART" id="SM00015">
    <property type="entry name" value="IQ"/>
    <property type="match status" value="3"/>
</dbReference>
<feature type="region of interest" description="Disordered" evidence="1">
    <location>
        <begin position="220"/>
        <end position="248"/>
    </location>
</feature>
<keyword evidence="3" id="KW-1185">Reference proteome</keyword>
<evidence type="ECO:0000313" key="3">
    <source>
        <dbReference type="Proteomes" id="UP000751190"/>
    </source>
</evidence>
<protein>
    <recommendedName>
        <fullName evidence="4">Spermatogenesis-associated protein 17</fullName>
    </recommendedName>
</protein>
<gene>
    <name evidence="2" type="ORF">KFE25_008774</name>
</gene>
<reference evidence="2" key="1">
    <citation type="submission" date="2021-05" db="EMBL/GenBank/DDBJ databases">
        <title>The genome of the haptophyte Pavlova lutheri (Diacronema luteri, Pavlovales) - a model for lipid biosynthesis in eukaryotic algae.</title>
        <authorList>
            <person name="Hulatt C.J."/>
            <person name="Posewitz M.C."/>
        </authorList>
    </citation>
    <scope>NUCLEOTIDE SEQUENCE</scope>
    <source>
        <strain evidence="2">NIVA-4/92</strain>
    </source>
</reference>
<sequence length="319" mass="36256">MEGGRLARQLAANKEAIITEYLHRTQLADDARERETAATVRIQASWRAHITRLLLAEWNGNALHVQRVYRGHVGRVLVSAARRERRIYWQRVYFSHCATSIQKWFRAYHSRRYKHNYYARKAYIAAVVGKSDSLRRELEQHLQAQVDEAIATQELKARSEVEALSAKLHHLVSTKTVAGIYNSPMHDGFLPTAFSIPVEQHLRNAIKPQLREDMRRSAKGKLMNTKPQLSLAPSEPYVSRDERRREHERASKLGFVAGNFNNSAKASGPFADAQLSIQAGLPYVDGNKLQLTRATNKSSWVSSKPFHTAVPSNKLLEGQ</sequence>
<feature type="compositionally biased region" description="Basic and acidic residues" evidence="1">
    <location>
        <begin position="238"/>
        <end position="248"/>
    </location>
</feature>
<organism evidence="2 3">
    <name type="scientific">Diacronema lutheri</name>
    <name type="common">Unicellular marine alga</name>
    <name type="synonym">Monochrysis lutheri</name>
    <dbReference type="NCBI Taxonomy" id="2081491"/>
    <lineage>
        <taxon>Eukaryota</taxon>
        <taxon>Haptista</taxon>
        <taxon>Haptophyta</taxon>
        <taxon>Pavlovophyceae</taxon>
        <taxon>Pavlovales</taxon>
        <taxon>Pavlovaceae</taxon>
        <taxon>Diacronema</taxon>
    </lineage>
</organism>
<dbReference type="EMBL" id="JAGTXO010000001">
    <property type="protein sequence ID" value="KAG8470353.1"/>
    <property type="molecule type" value="Genomic_DNA"/>
</dbReference>
<dbReference type="InterPro" id="IPR000048">
    <property type="entry name" value="IQ_motif_EF-hand-BS"/>
</dbReference>
<proteinExistence type="predicted"/>
<comment type="caution">
    <text evidence="2">The sequence shown here is derived from an EMBL/GenBank/DDBJ whole genome shotgun (WGS) entry which is preliminary data.</text>
</comment>
<dbReference type="PROSITE" id="PS50096">
    <property type="entry name" value="IQ"/>
    <property type="match status" value="1"/>
</dbReference>
<dbReference type="Proteomes" id="UP000751190">
    <property type="component" value="Unassembled WGS sequence"/>
</dbReference>
<name>A0A8J5XRG7_DIALT</name>
<dbReference type="OMA" id="QRGVYNY"/>